<feature type="region of interest" description="Disordered" evidence="1">
    <location>
        <begin position="1"/>
        <end position="30"/>
    </location>
</feature>
<evidence type="ECO:0000313" key="3">
    <source>
        <dbReference type="EMBL" id="KIM49610.1"/>
    </source>
</evidence>
<evidence type="ECO:0000256" key="1">
    <source>
        <dbReference type="SAM" id="MobiDB-lite"/>
    </source>
</evidence>
<reference evidence="4" key="2">
    <citation type="submission" date="2015-01" db="EMBL/GenBank/DDBJ databases">
        <title>Evolutionary Origins and Diversification of the Mycorrhizal Mutualists.</title>
        <authorList>
            <consortium name="DOE Joint Genome Institute"/>
            <consortium name="Mycorrhizal Genomics Consortium"/>
            <person name="Kohler A."/>
            <person name="Kuo A."/>
            <person name="Nagy L.G."/>
            <person name="Floudas D."/>
            <person name="Copeland A."/>
            <person name="Barry K.W."/>
            <person name="Cichocki N."/>
            <person name="Veneault-Fourrey C."/>
            <person name="LaButti K."/>
            <person name="Lindquist E.A."/>
            <person name="Lipzen A."/>
            <person name="Lundell T."/>
            <person name="Morin E."/>
            <person name="Murat C."/>
            <person name="Riley R."/>
            <person name="Ohm R."/>
            <person name="Sun H."/>
            <person name="Tunlid A."/>
            <person name="Henrissat B."/>
            <person name="Grigoriev I.V."/>
            <person name="Hibbett D.S."/>
            <person name="Martin F."/>
        </authorList>
    </citation>
    <scope>NUCLEOTIDE SEQUENCE [LARGE SCALE GENOMIC DNA]</scope>
    <source>
        <strain evidence="4">h7</strain>
    </source>
</reference>
<accession>A0A0C3CLQ6</accession>
<dbReference type="EMBL" id="KN831768">
    <property type="protein sequence ID" value="KIM49610.1"/>
    <property type="molecule type" value="Genomic_DNA"/>
</dbReference>
<dbReference type="InterPro" id="IPR003615">
    <property type="entry name" value="HNH_nuc"/>
</dbReference>
<dbReference type="Pfam" id="PF13391">
    <property type="entry name" value="HNH_2"/>
    <property type="match status" value="1"/>
</dbReference>
<gene>
    <name evidence="3" type="ORF">M413DRAFT_407799</name>
</gene>
<feature type="compositionally biased region" description="Low complexity" evidence="1">
    <location>
        <begin position="14"/>
        <end position="30"/>
    </location>
</feature>
<dbReference type="HOGENOM" id="CLU_030288_4_0_1"/>
<sequence>MLPQPSTSQLPEASTSQLPQPSTSQLPQSSSNVANAYIRERPVITEAPNAPPIFPLFLHLHHPVNDRLFLFLPAHDFCAPDFGMHYGTAATACRILAYNERGYLSASRTRNPSTVNVEWDSFLTPGVYYYHLYGKSSDTLYPICDDFSLCAFPHNDLPSPWDRELVQPPPVVWPKDWTAISVMVQAQDTECLVSGSKESLTTSYIVPAHHRLWVYNSSSSQYLAETPALEDDRRNLFTLRWDLHEAQFDCGTFVIVPKNGQLVVHFLQNTIENAQRYHNVTFDHKDAVANQLLYARFAWALMEIVKEQRVDVTVFDPGGRHGGGRGGGARGKRKAKTRPAATATDIEGPAGNLRNKRQKQKGNTRPFRSHLRKLYSSY</sequence>
<organism evidence="3 4">
    <name type="scientific">Hebeloma cylindrosporum</name>
    <dbReference type="NCBI Taxonomy" id="76867"/>
    <lineage>
        <taxon>Eukaryota</taxon>
        <taxon>Fungi</taxon>
        <taxon>Dikarya</taxon>
        <taxon>Basidiomycota</taxon>
        <taxon>Agaricomycotina</taxon>
        <taxon>Agaricomycetes</taxon>
        <taxon>Agaricomycetidae</taxon>
        <taxon>Agaricales</taxon>
        <taxon>Agaricineae</taxon>
        <taxon>Hymenogastraceae</taxon>
        <taxon>Hebeloma</taxon>
    </lineage>
</organism>
<feature type="domain" description="HNH nuclease" evidence="2">
    <location>
        <begin position="191"/>
        <end position="256"/>
    </location>
</feature>
<feature type="compositionally biased region" description="Polar residues" evidence="1">
    <location>
        <begin position="1"/>
        <end position="13"/>
    </location>
</feature>
<feature type="compositionally biased region" description="Gly residues" evidence="1">
    <location>
        <begin position="320"/>
        <end position="329"/>
    </location>
</feature>
<evidence type="ECO:0000313" key="4">
    <source>
        <dbReference type="Proteomes" id="UP000053424"/>
    </source>
</evidence>
<dbReference type="OrthoDB" id="2938725at2759"/>
<dbReference type="Proteomes" id="UP000053424">
    <property type="component" value="Unassembled WGS sequence"/>
</dbReference>
<reference evidence="3 4" key="1">
    <citation type="submission" date="2014-04" db="EMBL/GenBank/DDBJ databases">
        <authorList>
            <consortium name="DOE Joint Genome Institute"/>
            <person name="Kuo A."/>
            <person name="Gay G."/>
            <person name="Dore J."/>
            <person name="Kohler A."/>
            <person name="Nagy L.G."/>
            <person name="Floudas D."/>
            <person name="Copeland A."/>
            <person name="Barry K.W."/>
            <person name="Cichocki N."/>
            <person name="Veneault-Fourrey C."/>
            <person name="LaButti K."/>
            <person name="Lindquist E.A."/>
            <person name="Lipzen A."/>
            <person name="Lundell T."/>
            <person name="Morin E."/>
            <person name="Murat C."/>
            <person name="Sun H."/>
            <person name="Tunlid A."/>
            <person name="Henrissat B."/>
            <person name="Grigoriev I.V."/>
            <person name="Hibbett D.S."/>
            <person name="Martin F."/>
            <person name="Nordberg H.P."/>
            <person name="Cantor M.N."/>
            <person name="Hua S.X."/>
        </authorList>
    </citation>
    <scope>NUCLEOTIDE SEQUENCE [LARGE SCALE GENOMIC DNA]</scope>
    <source>
        <strain evidence="4">h7</strain>
    </source>
</reference>
<evidence type="ECO:0000259" key="2">
    <source>
        <dbReference type="Pfam" id="PF13391"/>
    </source>
</evidence>
<name>A0A0C3CLQ6_HEBCY</name>
<feature type="compositionally biased region" description="Basic residues" evidence="1">
    <location>
        <begin position="354"/>
        <end position="369"/>
    </location>
</feature>
<proteinExistence type="predicted"/>
<dbReference type="AlphaFoldDB" id="A0A0C3CLQ6"/>
<keyword evidence="4" id="KW-1185">Reference proteome</keyword>
<protein>
    <recommendedName>
        <fullName evidence="2">HNH nuclease domain-containing protein</fullName>
    </recommendedName>
</protein>
<feature type="region of interest" description="Disordered" evidence="1">
    <location>
        <begin position="316"/>
        <end position="369"/>
    </location>
</feature>